<comment type="caution">
    <text evidence="2">The sequence shown here is derived from an EMBL/GenBank/DDBJ whole genome shotgun (WGS) entry which is preliminary data.</text>
</comment>
<feature type="chain" id="PRO_5031437310" evidence="1">
    <location>
        <begin position="24"/>
        <end position="171"/>
    </location>
</feature>
<reference evidence="2 3" key="1">
    <citation type="submission" date="2020-04" db="EMBL/GenBank/DDBJ databases">
        <title>Rhodospirillaceae bacterium KN72 isolated from deep sea.</title>
        <authorList>
            <person name="Zhang D.-C."/>
        </authorList>
    </citation>
    <scope>NUCLEOTIDE SEQUENCE [LARGE SCALE GENOMIC DNA]</scope>
    <source>
        <strain evidence="2 3">KN72</strain>
    </source>
</reference>
<keyword evidence="1" id="KW-0732">Signal</keyword>
<feature type="signal peptide" evidence="1">
    <location>
        <begin position="1"/>
        <end position="23"/>
    </location>
</feature>
<dbReference type="Pfam" id="PF09411">
    <property type="entry name" value="PagL"/>
    <property type="match status" value="1"/>
</dbReference>
<dbReference type="Proteomes" id="UP000539372">
    <property type="component" value="Unassembled WGS sequence"/>
</dbReference>
<gene>
    <name evidence="2" type="ORF">HH303_03660</name>
</gene>
<accession>A0A7Y0DXT9</accession>
<dbReference type="EMBL" id="JABBNT010000001">
    <property type="protein sequence ID" value="NMM43560.1"/>
    <property type="molecule type" value="Genomic_DNA"/>
</dbReference>
<evidence type="ECO:0000313" key="2">
    <source>
        <dbReference type="EMBL" id="NMM43560.1"/>
    </source>
</evidence>
<keyword evidence="3" id="KW-1185">Reference proteome</keyword>
<dbReference type="Gene3D" id="2.40.160.20">
    <property type="match status" value="1"/>
</dbReference>
<protein>
    <submittedName>
        <fullName evidence="2">Acyloxyacyl hydrolase</fullName>
    </submittedName>
</protein>
<name>A0A7Y0DXT9_9PROT</name>
<keyword evidence="2" id="KW-0378">Hydrolase</keyword>
<evidence type="ECO:0000256" key="1">
    <source>
        <dbReference type="SAM" id="SignalP"/>
    </source>
</evidence>
<dbReference type="RefSeq" id="WP_169623829.1">
    <property type="nucleotide sequence ID" value="NZ_JABBNT010000001.1"/>
</dbReference>
<evidence type="ECO:0000313" key="3">
    <source>
        <dbReference type="Proteomes" id="UP000539372"/>
    </source>
</evidence>
<proteinExistence type="predicted"/>
<organism evidence="2 3">
    <name type="scientific">Pacificispira spongiicola</name>
    <dbReference type="NCBI Taxonomy" id="2729598"/>
    <lineage>
        <taxon>Bacteria</taxon>
        <taxon>Pseudomonadati</taxon>
        <taxon>Pseudomonadota</taxon>
        <taxon>Alphaproteobacteria</taxon>
        <taxon>Rhodospirillales</taxon>
        <taxon>Rhodospirillaceae</taxon>
        <taxon>Pacificispira</taxon>
    </lineage>
</organism>
<sequence>MRFLKRGFALISFLAMASGPALAEEAGSDPAFLRIGGGYYDTNDDMGAGEFHMEYISGSKWWVFNPFVGLMTTTDSALYAYAGIRLDLFIGNRLVITPSFAPGLYHDGDGKDLGYPVEFRSAIEFAYRFDDRSRLGVSYYHLSNASLDENNPGTEVAILHYSYPFKRLFGD</sequence>
<dbReference type="AlphaFoldDB" id="A0A7Y0DXT9"/>
<dbReference type="InterPro" id="IPR018550">
    <property type="entry name" value="Lipid-A_deacylase-rel"/>
</dbReference>
<dbReference type="GO" id="GO:0016787">
    <property type="term" value="F:hydrolase activity"/>
    <property type="evidence" value="ECO:0007669"/>
    <property type="project" value="UniProtKB-KW"/>
</dbReference>